<dbReference type="AlphaFoldDB" id="A0A8X7SLJ1"/>
<dbReference type="GO" id="GO:0005634">
    <property type="term" value="C:nucleus"/>
    <property type="evidence" value="ECO:0007669"/>
    <property type="project" value="TreeGrafter"/>
</dbReference>
<keyword evidence="1" id="KW-0238">DNA-binding</keyword>
<dbReference type="GO" id="GO:0010052">
    <property type="term" value="P:guard cell differentiation"/>
    <property type="evidence" value="ECO:0007669"/>
    <property type="project" value="InterPro"/>
</dbReference>
<comment type="caution">
    <text evidence="3">The sequence shown here is derived from an EMBL/GenBank/DDBJ whole genome shotgun (WGS) entry which is preliminary data.</text>
</comment>
<dbReference type="GO" id="GO:0003677">
    <property type="term" value="F:DNA binding"/>
    <property type="evidence" value="ECO:0007669"/>
    <property type="project" value="UniProtKB-KW"/>
</dbReference>
<dbReference type="GO" id="GO:0003700">
    <property type="term" value="F:DNA-binding transcription factor activity"/>
    <property type="evidence" value="ECO:0007669"/>
    <property type="project" value="InterPro"/>
</dbReference>
<dbReference type="EMBL" id="JAAMPC010000006">
    <property type="protein sequence ID" value="KAG2307464.1"/>
    <property type="molecule type" value="Genomic_DNA"/>
</dbReference>
<evidence type="ECO:0000313" key="3">
    <source>
        <dbReference type="EMBL" id="KAG2307464.1"/>
    </source>
</evidence>
<sequence>MPQQHQLSPSGLGETPNLADVMQFVDFCPKLALNQTRNQDDQEGGDCEGNIVNVVLEEKENQDDENDYNSMQLHRENKNDMTKEVKSKRKRARTSNTSEEVESQLMTHIAVERNRRSKNKQMNEHLRILRSLMPGSYVQRRAGSTSIESQKRRSILGETGNRQIGELTTTMTSSSPITSVANPLIITGNVRTAPGRNSRAWLMWRWSCWVRSWPANLANSSVSHVFLIDVSKKTQQLWTKIHASSSLYHHMYALIV</sequence>
<name>A0A8X7SLJ1_BRACI</name>
<feature type="compositionally biased region" description="Basic and acidic residues" evidence="2">
    <location>
        <begin position="73"/>
        <end position="85"/>
    </location>
</feature>
<proteinExistence type="predicted"/>
<evidence type="ECO:0000256" key="1">
    <source>
        <dbReference type="ARBA" id="ARBA00023125"/>
    </source>
</evidence>
<reference evidence="3 4" key="1">
    <citation type="submission" date="2020-02" db="EMBL/GenBank/DDBJ databases">
        <authorList>
            <person name="Ma Q."/>
            <person name="Huang Y."/>
            <person name="Song X."/>
            <person name="Pei D."/>
        </authorList>
    </citation>
    <scope>NUCLEOTIDE SEQUENCE [LARGE SCALE GENOMIC DNA]</scope>
    <source>
        <strain evidence="3">Sxm20200214</strain>
        <tissue evidence="3">Leaf</tissue>
    </source>
</reference>
<dbReference type="InterPro" id="IPR044283">
    <property type="entry name" value="FAMA/SPEECHLESS/MUTE-like"/>
</dbReference>
<dbReference type="PANTHER" id="PTHR46684">
    <property type="entry name" value="TRANSCRIPTION FACTOR FAMA"/>
    <property type="match status" value="1"/>
</dbReference>
<evidence type="ECO:0000256" key="2">
    <source>
        <dbReference type="SAM" id="MobiDB-lite"/>
    </source>
</evidence>
<accession>A0A8X7SLJ1</accession>
<dbReference type="OrthoDB" id="1939483at2759"/>
<dbReference type="Proteomes" id="UP000886595">
    <property type="component" value="Unassembled WGS sequence"/>
</dbReference>
<protein>
    <recommendedName>
        <fullName evidence="5">BHLH domain-containing protein</fullName>
    </recommendedName>
</protein>
<dbReference type="GO" id="GO:0045893">
    <property type="term" value="P:positive regulation of DNA-templated transcription"/>
    <property type="evidence" value="ECO:0007669"/>
    <property type="project" value="TreeGrafter"/>
</dbReference>
<gene>
    <name evidence="3" type="ORF">Bca52824_027212</name>
</gene>
<organism evidence="3 4">
    <name type="scientific">Brassica carinata</name>
    <name type="common">Ethiopian mustard</name>
    <name type="synonym">Abyssinian cabbage</name>
    <dbReference type="NCBI Taxonomy" id="52824"/>
    <lineage>
        <taxon>Eukaryota</taxon>
        <taxon>Viridiplantae</taxon>
        <taxon>Streptophyta</taxon>
        <taxon>Embryophyta</taxon>
        <taxon>Tracheophyta</taxon>
        <taxon>Spermatophyta</taxon>
        <taxon>Magnoliopsida</taxon>
        <taxon>eudicotyledons</taxon>
        <taxon>Gunneridae</taxon>
        <taxon>Pentapetalae</taxon>
        <taxon>rosids</taxon>
        <taxon>malvids</taxon>
        <taxon>Brassicales</taxon>
        <taxon>Brassicaceae</taxon>
        <taxon>Brassiceae</taxon>
        <taxon>Brassica</taxon>
    </lineage>
</organism>
<keyword evidence="4" id="KW-1185">Reference proteome</keyword>
<feature type="region of interest" description="Disordered" evidence="2">
    <location>
        <begin position="57"/>
        <end position="104"/>
    </location>
</feature>
<evidence type="ECO:0000313" key="4">
    <source>
        <dbReference type="Proteomes" id="UP000886595"/>
    </source>
</evidence>
<evidence type="ECO:0008006" key="5">
    <source>
        <dbReference type="Google" id="ProtNLM"/>
    </source>
</evidence>
<dbReference type="PANTHER" id="PTHR46684:SF6">
    <property type="entry name" value="TRANSCRIPTION FACTOR FAMA"/>
    <property type="match status" value="1"/>
</dbReference>